<accession>A0A851HAG5</accession>
<keyword evidence="3" id="KW-1185">Reference proteome</keyword>
<evidence type="ECO:0000313" key="3">
    <source>
        <dbReference type="Proteomes" id="UP000568109"/>
    </source>
</evidence>
<dbReference type="RefSeq" id="WP_178734272.1">
    <property type="nucleotide sequence ID" value="NZ_JABUOH010000049.1"/>
</dbReference>
<name>A0A851HAG5_9MOLU</name>
<evidence type="ECO:0000259" key="1">
    <source>
        <dbReference type="Pfam" id="PF13274"/>
    </source>
</evidence>
<comment type="caution">
    <text evidence="2">The sequence shown here is derived from an EMBL/GenBank/DDBJ whole genome shotgun (WGS) entry which is preliminary data.</text>
</comment>
<evidence type="ECO:0000313" key="2">
    <source>
        <dbReference type="EMBL" id="NWN45887.1"/>
    </source>
</evidence>
<proteinExistence type="predicted"/>
<dbReference type="Proteomes" id="UP000568109">
    <property type="component" value="Unassembled WGS sequence"/>
</dbReference>
<gene>
    <name evidence="2" type="ORF">HR065_02205</name>
</gene>
<reference evidence="2 3" key="1">
    <citation type="submission" date="2020-06" db="EMBL/GenBank/DDBJ databases">
        <title>Draft genome sequence of Candidatus Phytoplasma pruni (X-disease group, subgroup 16SrIII-B) strain ChTDIII from Argentina.</title>
        <authorList>
            <person name="Fernandez F.D."/>
            <person name="Zuebert C."/>
            <person name="Huettel B."/>
            <person name="Kube M."/>
            <person name="Conci L.R."/>
        </authorList>
    </citation>
    <scope>NUCLEOTIDE SEQUENCE [LARGE SCALE GENOMIC DNA]</scope>
    <source>
        <strain evidence="2 3">ChTDIII</strain>
    </source>
</reference>
<sequence length="174" mass="20738">MSHHQNNSPYEQCVLDHLSQHDPGLIQSTFYLLKTAQEQNILDITNLKLQKLVYYSHIHHLVKTKQKEAIINSSIEAWPYGPVIPKLYFLFIGYQTQPIRIDFSQINFQIDVKPSLQTSIKYILKKYGSWSSVQLTDKSHTEDPWINAWRLNQRFEERIIPQNNIYEYYRQNKL</sequence>
<dbReference type="Pfam" id="PF13274">
    <property type="entry name" value="SocA_Panacea"/>
    <property type="match status" value="1"/>
</dbReference>
<dbReference type="EMBL" id="JABUOH010000049">
    <property type="protein sequence ID" value="NWN45887.1"/>
    <property type="molecule type" value="Genomic_DNA"/>
</dbReference>
<protein>
    <submittedName>
        <fullName evidence="2">DUF4065 domain-containing protein</fullName>
    </submittedName>
</protein>
<feature type="domain" description="Antitoxin SocA-like Panacea" evidence="1">
    <location>
        <begin position="49"/>
        <end position="145"/>
    </location>
</feature>
<organism evidence="2 3">
    <name type="scientific">Candidatus Phytoplasma pruni</name>
    <dbReference type="NCBI Taxonomy" id="479893"/>
    <lineage>
        <taxon>Bacteria</taxon>
        <taxon>Bacillati</taxon>
        <taxon>Mycoplasmatota</taxon>
        <taxon>Mollicutes</taxon>
        <taxon>Acholeplasmatales</taxon>
        <taxon>Acholeplasmataceae</taxon>
        <taxon>Candidatus Phytoplasma</taxon>
        <taxon>16SrIII (X-disease group)</taxon>
    </lineage>
</organism>
<dbReference type="AlphaFoldDB" id="A0A851HAG5"/>
<dbReference type="InterPro" id="IPR025272">
    <property type="entry name" value="SocA_Panacea"/>
</dbReference>